<evidence type="ECO:0000256" key="5">
    <source>
        <dbReference type="ARBA" id="ARBA00023315"/>
    </source>
</evidence>
<evidence type="ECO:0000259" key="8">
    <source>
        <dbReference type="PROSITE" id="PS50968"/>
    </source>
</evidence>
<feature type="domain" description="Peripheral subunit-binding (PSBD)" evidence="9">
    <location>
        <begin position="213"/>
        <end position="250"/>
    </location>
</feature>
<evidence type="ECO:0000256" key="4">
    <source>
        <dbReference type="ARBA" id="ARBA00022823"/>
    </source>
</evidence>
<evidence type="ECO:0000256" key="7">
    <source>
        <dbReference type="SAM" id="MobiDB-lite"/>
    </source>
</evidence>
<dbReference type="GO" id="GO:0016407">
    <property type="term" value="F:acetyltransferase activity"/>
    <property type="evidence" value="ECO:0007669"/>
    <property type="project" value="TreeGrafter"/>
</dbReference>
<dbReference type="PROSITE" id="PS50968">
    <property type="entry name" value="BIOTINYL_LIPOYL"/>
    <property type="match status" value="1"/>
</dbReference>
<dbReference type="InterPro" id="IPR003016">
    <property type="entry name" value="2-oxoA_DH_lipoyl-BS"/>
</dbReference>
<dbReference type="PANTHER" id="PTHR43178">
    <property type="entry name" value="DIHYDROLIPOAMIDE ACETYLTRANSFERASE COMPONENT OF PYRUVATE DEHYDROGENASE COMPLEX"/>
    <property type="match status" value="1"/>
</dbReference>
<keyword evidence="4 6" id="KW-0450">Lipoyl</keyword>
<dbReference type="PROSITE" id="PS51826">
    <property type="entry name" value="PSBD"/>
    <property type="match status" value="1"/>
</dbReference>
<keyword evidence="10" id="KW-0670">Pyruvate</keyword>
<feature type="compositionally biased region" description="Pro residues" evidence="7">
    <location>
        <begin position="173"/>
        <end position="184"/>
    </location>
</feature>
<dbReference type="InterPro" id="IPR050743">
    <property type="entry name" value="2-oxoacid_DH_E2_comp"/>
</dbReference>
<dbReference type="Pfam" id="PF00198">
    <property type="entry name" value="2-oxoacid_dh"/>
    <property type="match status" value="1"/>
</dbReference>
<evidence type="ECO:0000256" key="3">
    <source>
        <dbReference type="ARBA" id="ARBA00022679"/>
    </source>
</evidence>
<dbReference type="Proteomes" id="UP000550714">
    <property type="component" value="Unassembled WGS sequence"/>
</dbReference>
<dbReference type="PROSITE" id="PS00189">
    <property type="entry name" value="LIPOYL"/>
    <property type="match status" value="1"/>
</dbReference>
<dbReference type="GO" id="GO:0031405">
    <property type="term" value="F:lipoic acid binding"/>
    <property type="evidence" value="ECO:0007669"/>
    <property type="project" value="TreeGrafter"/>
</dbReference>
<evidence type="ECO:0000313" key="10">
    <source>
        <dbReference type="EMBL" id="MBB3049768.1"/>
    </source>
</evidence>
<dbReference type="SUPFAM" id="SSF52777">
    <property type="entry name" value="CoA-dependent acyltransferases"/>
    <property type="match status" value="1"/>
</dbReference>
<keyword evidence="3 6" id="KW-0808">Transferase</keyword>
<feature type="domain" description="Lipoyl-binding" evidence="8">
    <location>
        <begin position="1"/>
        <end position="79"/>
    </location>
</feature>
<dbReference type="Gene3D" id="4.10.320.10">
    <property type="entry name" value="E3-binding domain"/>
    <property type="match status" value="1"/>
</dbReference>
<evidence type="ECO:0000256" key="2">
    <source>
        <dbReference type="ARBA" id="ARBA00007317"/>
    </source>
</evidence>
<dbReference type="InterPro" id="IPR036625">
    <property type="entry name" value="E3-bd_dom_sf"/>
</dbReference>
<dbReference type="SUPFAM" id="SSF47005">
    <property type="entry name" value="Peripheral subunit-binding domain of 2-oxo acid dehydrogenase complex"/>
    <property type="match status" value="1"/>
</dbReference>
<dbReference type="Gene3D" id="3.30.559.10">
    <property type="entry name" value="Chloramphenicol acetyltransferase-like domain"/>
    <property type="match status" value="1"/>
</dbReference>
<organism evidence="10 11">
    <name type="scientific">Prauserella isguenensis</name>
    <dbReference type="NCBI Taxonomy" id="1470180"/>
    <lineage>
        <taxon>Bacteria</taxon>
        <taxon>Bacillati</taxon>
        <taxon>Actinomycetota</taxon>
        <taxon>Actinomycetes</taxon>
        <taxon>Pseudonocardiales</taxon>
        <taxon>Pseudonocardiaceae</taxon>
        <taxon>Prauserella</taxon>
    </lineage>
</organism>
<dbReference type="EMBL" id="JACHWU010000001">
    <property type="protein sequence ID" value="MBB3049768.1"/>
    <property type="molecule type" value="Genomic_DNA"/>
</dbReference>
<accession>A0A839RVS1</accession>
<dbReference type="InterPro" id="IPR004167">
    <property type="entry name" value="PSBD"/>
</dbReference>
<evidence type="ECO:0000256" key="6">
    <source>
        <dbReference type="RuleBase" id="RU003423"/>
    </source>
</evidence>
<evidence type="ECO:0000259" key="9">
    <source>
        <dbReference type="PROSITE" id="PS51826"/>
    </source>
</evidence>
<evidence type="ECO:0000256" key="1">
    <source>
        <dbReference type="ARBA" id="ARBA00001938"/>
    </source>
</evidence>
<dbReference type="Pfam" id="PF02817">
    <property type="entry name" value="E3_binding"/>
    <property type="match status" value="1"/>
</dbReference>
<dbReference type="PANTHER" id="PTHR43178:SF5">
    <property type="entry name" value="LIPOAMIDE ACYLTRANSFERASE COMPONENT OF BRANCHED-CHAIN ALPHA-KETO ACID DEHYDROGENASE COMPLEX, MITOCHONDRIAL"/>
    <property type="match status" value="1"/>
</dbReference>
<dbReference type="CDD" id="cd06849">
    <property type="entry name" value="lipoyl_domain"/>
    <property type="match status" value="1"/>
</dbReference>
<dbReference type="InterPro" id="IPR000089">
    <property type="entry name" value="Biotin_lipoyl"/>
</dbReference>
<gene>
    <name evidence="10" type="ORF">FHS23_000763</name>
</gene>
<feature type="region of interest" description="Disordered" evidence="7">
    <location>
        <begin position="82"/>
        <end position="217"/>
    </location>
</feature>
<feature type="compositionally biased region" description="Low complexity" evidence="7">
    <location>
        <begin position="185"/>
        <end position="205"/>
    </location>
</feature>
<comment type="caution">
    <text evidence="10">The sequence shown here is derived from an EMBL/GenBank/DDBJ whole genome shotgun (WGS) entry which is preliminary data.</text>
</comment>
<reference evidence="10 11" key="1">
    <citation type="submission" date="2020-08" db="EMBL/GenBank/DDBJ databases">
        <title>Genomic Encyclopedia of Type Strains, Phase III (KMG-III): the genomes of soil and plant-associated and newly described type strains.</title>
        <authorList>
            <person name="Whitman W."/>
        </authorList>
    </citation>
    <scope>NUCLEOTIDE SEQUENCE [LARGE SCALE GENOMIC DNA]</scope>
    <source>
        <strain evidence="10 11">CECT 8577</strain>
    </source>
</reference>
<dbReference type="GO" id="GO:0005737">
    <property type="term" value="C:cytoplasm"/>
    <property type="evidence" value="ECO:0007669"/>
    <property type="project" value="TreeGrafter"/>
</dbReference>
<dbReference type="Pfam" id="PF00364">
    <property type="entry name" value="Biotin_lipoyl"/>
    <property type="match status" value="1"/>
</dbReference>
<keyword evidence="5 6" id="KW-0012">Acyltransferase</keyword>
<comment type="cofactor">
    <cofactor evidence="1 6">
        <name>(R)-lipoate</name>
        <dbReference type="ChEBI" id="CHEBI:83088"/>
    </cofactor>
</comment>
<protein>
    <recommendedName>
        <fullName evidence="6">Dihydrolipoamide acetyltransferase component of pyruvate dehydrogenase complex</fullName>
        <ecNumber evidence="6">2.3.1.-</ecNumber>
    </recommendedName>
</protein>
<dbReference type="EC" id="2.3.1.-" evidence="6"/>
<dbReference type="InterPro" id="IPR011053">
    <property type="entry name" value="Single_hybrid_motif"/>
</dbReference>
<dbReference type="RefSeq" id="WP_183647801.1">
    <property type="nucleotide sequence ID" value="NZ_JACHWU010000001.1"/>
</dbReference>
<dbReference type="InterPro" id="IPR023213">
    <property type="entry name" value="CAT-like_dom_sf"/>
</dbReference>
<evidence type="ECO:0000313" key="11">
    <source>
        <dbReference type="Proteomes" id="UP000550714"/>
    </source>
</evidence>
<comment type="similarity">
    <text evidence="2 6">Belongs to the 2-oxoacid dehydrogenase family.</text>
</comment>
<feature type="compositionally biased region" description="Low complexity" evidence="7">
    <location>
        <begin position="161"/>
        <end position="172"/>
    </location>
</feature>
<dbReference type="AlphaFoldDB" id="A0A839RVS1"/>
<dbReference type="FunFam" id="3.30.559.10:FF:000007">
    <property type="entry name" value="Dihydrolipoamide acetyltransferase component of pyruvate dehydrogenase complex"/>
    <property type="match status" value="1"/>
</dbReference>
<dbReference type="Gene3D" id="2.40.50.100">
    <property type="match status" value="1"/>
</dbReference>
<keyword evidence="11" id="KW-1185">Reference proteome</keyword>
<sequence length="498" mass="50778">MPEYKQFPLADTAEGLTEAEILGWKVQPGDEVTVNQIVVEVETAKAAVELPIPWAGVVTELLVEPGQTVEVGAPILTVDVDPHGAAPASDAGSTGSVNGTAAESGEGAESDEGAEMKPLVGYGSKAASTKRRPRTPAAGSGSGGSGAPSANGTGTSGSGANGSAPAAQAAPASPAPQSPAPQSPAPAAAQAPESDVPGSDVSGSDTRGGYVPLAKPPVRKLAKDHGVDLRTLTGSGNGGVITRDDVQRACESPEQPVAATAPTADGAREHRVPIKGVRKATAEAMVHSAFTAPHVTEFLTVDVTPMMELRQKLKSHPEFAGVKLTPLAFAAKAVCLAAKRTPEVNSLWDGDAGEIVFKDYVHLGIAAATPRGLVVPKVRDADGMSLPKLAGAIEELTTTARDGKTQPADMLNGTFTITNVGVFGVDTGTPIINPGESAILAVGAIRDMPWVVDGELAVRKVMQLSLSFDHRVIDGQQGSQFLADVGALMSDPAMAITF</sequence>
<name>A0A839RVS1_9PSEU</name>
<dbReference type="SUPFAM" id="SSF51230">
    <property type="entry name" value="Single hybrid motif"/>
    <property type="match status" value="1"/>
</dbReference>
<proteinExistence type="inferred from homology"/>
<dbReference type="InterPro" id="IPR001078">
    <property type="entry name" value="2-oxoacid_DH_actylTfrase"/>
</dbReference>